<feature type="signal peptide" evidence="1">
    <location>
        <begin position="1"/>
        <end position="21"/>
    </location>
</feature>
<evidence type="ECO:0000256" key="1">
    <source>
        <dbReference type="SAM" id="SignalP"/>
    </source>
</evidence>
<dbReference type="Proteomes" id="UP000323632">
    <property type="component" value="Unassembled WGS sequence"/>
</dbReference>
<dbReference type="InterPro" id="IPR036249">
    <property type="entry name" value="Thioredoxin-like_sf"/>
</dbReference>
<reference evidence="3 4" key="1">
    <citation type="submission" date="2019-09" db="EMBL/GenBank/DDBJ databases">
        <title>Genome sequence and assembly of Taibaiella sp.</title>
        <authorList>
            <person name="Chhetri G."/>
        </authorList>
    </citation>
    <scope>NUCLEOTIDE SEQUENCE [LARGE SCALE GENOMIC DNA]</scope>
    <source>
        <strain evidence="3 4">KVB11</strain>
    </source>
</reference>
<feature type="chain" id="PRO_5024358317" evidence="1">
    <location>
        <begin position="22"/>
        <end position="181"/>
    </location>
</feature>
<dbReference type="AlphaFoldDB" id="A0A5M6CNZ3"/>
<feature type="domain" description="Thioredoxin" evidence="2">
    <location>
        <begin position="36"/>
        <end position="181"/>
    </location>
</feature>
<comment type="caution">
    <text evidence="3">The sequence shown here is derived from an EMBL/GenBank/DDBJ whole genome shotgun (WGS) entry which is preliminary data.</text>
</comment>
<dbReference type="EMBL" id="VWSH01000001">
    <property type="protein sequence ID" value="KAA5536864.1"/>
    <property type="molecule type" value="Genomic_DNA"/>
</dbReference>
<evidence type="ECO:0000313" key="4">
    <source>
        <dbReference type="Proteomes" id="UP000323632"/>
    </source>
</evidence>
<evidence type="ECO:0000259" key="2">
    <source>
        <dbReference type="PROSITE" id="PS51352"/>
    </source>
</evidence>
<sequence length="181" mass="21377">MKQFTLIVIALNLCMSVFSFGQQEKKLSWNDQFIMEKKEKPYPERDSFVTLNQKNYNFNKKNRPAFVYISSESCLPCKYELPLYIEACKQYPQFDFVYFDTDLDGVDTAVIIKKFGDDLNLPNLYVMYEPYAYFYDRHLFYGFPTKYFVGSDGIVKDVQLGGWMDKVKVLAEWQPVLSKLQ</sequence>
<dbReference type="Gene3D" id="3.40.30.10">
    <property type="entry name" value="Glutaredoxin"/>
    <property type="match status" value="1"/>
</dbReference>
<dbReference type="PROSITE" id="PS51352">
    <property type="entry name" value="THIOREDOXIN_2"/>
    <property type="match status" value="1"/>
</dbReference>
<dbReference type="CDD" id="cd02947">
    <property type="entry name" value="TRX_family"/>
    <property type="match status" value="1"/>
</dbReference>
<dbReference type="SUPFAM" id="SSF52833">
    <property type="entry name" value="Thioredoxin-like"/>
    <property type="match status" value="1"/>
</dbReference>
<keyword evidence="4" id="KW-1185">Reference proteome</keyword>
<evidence type="ECO:0000313" key="3">
    <source>
        <dbReference type="EMBL" id="KAA5536864.1"/>
    </source>
</evidence>
<keyword evidence="1" id="KW-0732">Signal</keyword>
<proteinExistence type="predicted"/>
<protein>
    <submittedName>
        <fullName evidence="3">Thioredoxin family protein</fullName>
    </submittedName>
</protein>
<dbReference type="RefSeq" id="WP_150031441.1">
    <property type="nucleotide sequence ID" value="NZ_VWSH01000001.1"/>
</dbReference>
<dbReference type="InterPro" id="IPR013766">
    <property type="entry name" value="Thioredoxin_domain"/>
</dbReference>
<organism evidence="3 4">
    <name type="scientific">Taibaiella lutea</name>
    <dbReference type="NCBI Taxonomy" id="2608001"/>
    <lineage>
        <taxon>Bacteria</taxon>
        <taxon>Pseudomonadati</taxon>
        <taxon>Bacteroidota</taxon>
        <taxon>Chitinophagia</taxon>
        <taxon>Chitinophagales</taxon>
        <taxon>Chitinophagaceae</taxon>
        <taxon>Taibaiella</taxon>
    </lineage>
</organism>
<name>A0A5M6CNZ3_9BACT</name>
<accession>A0A5M6CNZ3</accession>
<gene>
    <name evidence="3" type="ORF">F0919_04110</name>
</gene>